<keyword evidence="3" id="KW-1185">Reference proteome</keyword>
<reference evidence="3" key="1">
    <citation type="journal article" date="2016" name="Genome Announc.">
        <title>Draft Genome Sequences of Five Rapidly Growing Mycobacterium Species, M. thermoresistibile, M. fortuitum subsp. acetamidolyticum, M. canariasense, M. brisbanense, and M. novocastrense.</title>
        <authorList>
            <person name="Katahira K."/>
            <person name="Ogura Y."/>
            <person name="Gotoh Y."/>
            <person name="Hayashi T."/>
        </authorList>
    </citation>
    <scope>NUCLEOTIDE SEQUENCE [LARGE SCALE GENOMIC DNA]</scope>
    <source>
        <strain evidence="3">JCM15298</strain>
    </source>
</reference>
<dbReference type="EMBL" id="BCSY01000035">
    <property type="protein sequence ID" value="GAS94546.1"/>
    <property type="molecule type" value="Genomic_DNA"/>
</dbReference>
<evidence type="ECO:0000313" key="2">
    <source>
        <dbReference type="EMBL" id="GAS94546.1"/>
    </source>
</evidence>
<gene>
    <name evidence="2" type="ORF">RMCC_1512</name>
</gene>
<evidence type="ECO:0008006" key="4">
    <source>
        <dbReference type="Google" id="ProtNLM"/>
    </source>
</evidence>
<dbReference type="AlphaFoldDB" id="A0A100WAQ4"/>
<proteinExistence type="predicted"/>
<keyword evidence="1" id="KW-0732">Signal</keyword>
<accession>A0A100WAQ4</accession>
<feature type="signal peptide" evidence="1">
    <location>
        <begin position="1"/>
        <end position="23"/>
    </location>
</feature>
<dbReference type="STRING" id="228230.RMCC_1512"/>
<evidence type="ECO:0000313" key="3">
    <source>
        <dbReference type="Proteomes" id="UP000069443"/>
    </source>
</evidence>
<protein>
    <recommendedName>
        <fullName evidence="4">Secreted protein</fullName>
    </recommendedName>
</protein>
<sequence length="157" mass="16280">MTMLARLLVLFATALAVPAIASADPVVPQQDSPCTPDLGGAATLPYGRSLPLVCQDSRWQALTAPGDPSDRWVSFGPPMALHGEGLRNPNLSSGAWTATPLDPQAQCAATQHAVVSAGVVGPPVTAKGEPGQPLSFQVLPSLFDITMTGHCLWTRTG</sequence>
<evidence type="ECO:0000256" key="1">
    <source>
        <dbReference type="SAM" id="SignalP"/>
    </source>
</evidence>
<dbReference type="Proteomes" id="UP000069443">
    <property type="component" value="Unassembled WGS sequence"/>
</dbReference>
<name>A0A100WAQ4_MYCCR</name>
<reference evidence="3" key="2">
    <citation type="submission" date="2016-02" db="EMBL/GenBank/DDBJ databases">
        <title>Draft genome sequence of five rapidly growing Mycobacterium species.</title>
        <authorList>
            <person name="Katahira K."/>
            <person name="Gotou Y."/>
            <person name="Iida K."/>
            <person name="Ogura Y."/>
            <person name="Hayashi T."/>
        </authorList>
    </citation>
    <scope>NUCLEOTIDE SEQUENCE [LARGE SCALE GENOMIC DNA]</scope>
    <source>
        <strain evidence="3">JCM15298</strain>
    </source>
</reference>
<feature type="chain" id="PRO_5007090011" description="Secreted protein" evidence="1">
    <location>
        <begin position="24"/>
        <end position="157"/>
    </location>
</feature>
<comment type="caution">
    <text evidence="2">The sequence shown here is derived from an EMBL/GenBank/DDBJ whole genome shotgun (WGS) entry which is preliminary data.</text>
</comment>
<organism evidence="2 3">
    <name type="scientific">Mycolicibacterium canariasense</name>
    <name type="common">Mycobacterium canariasense</name>
    <dbReference type="NCBI Taxonomy" id="228230"/>
    <lineage>
        <taxon>Bacteria</taxon>
        <taxon>Bacillati</taxon>
        <taxon>Actinomycetota</taxon>
        <taxon>Actinomycetes</taxon>
        <taxon>Mycobacteriales</taxon>
        <taxon>Mycobacteriaceae</taxon>
        <taxon>Mycolicibacterium</taxon>
    </lineage>
</organism>